<proteinExistence type="predicted"/>
<reference evidence="1" key="1">
    <citation type="submission" date="2022-03" db="EMBL/GenBank/DDBJ databases">
        <authorList>
            <person name="Sayadi A."/>
        </authorList>
    </citation>
    <scope>NUCLEOTIDE SEQUENCE</scope>
</reference>
<dbReference type="Proteomes" id="UP001152888">
    <property type="component" value="Unassembled WGS sequence"/>
</dbReference>
<comment type="caution">
    <text evidence="1">The sequence shown here is derived from an EMBL/GenBank/DDBJ whole genome shotgun (WGS) entry which is preliminary data.</text>
</comment>
<organism evidence="1 2">
    <name type="scientific">Acanthoscelides obtectus</name>
    <name type="common">Bean weevil</name>
    <name type="synonym">Bruchus obtectus</name>
    <dbReference type="NCBI Taxonomy" id="200917"/>
    <lineage>
        <taxon>Eukaryota</taxon>
        <taxon>Metazoa</taxon>
        <taxon>Ecdysozoa</taxon>
        <taxon>Arthropoda</taxon>
        <taxon>Hexapoda</taxon>
        <taxon>Insecta</taxon>
        <taxon>Pterygota</taxon>
        <taxon>Neoptera</taxon>
        <taxon>Endopterygota</taxon>
        <taxon>Coleoptera</taxon>
        <taxon>Polyphaga</taxon>
        <taxon>Cucujiformia</taxon>
        <taxon>Chrysomeloidea</taxon>
        <taxon>Chrysomelidae</taxon>
        <taxon>Bruchinae</taxon>
        <taxon>Bruchini</taxon>
        <taxon>Acanthoscelides</taxon>
    </lineage>
</organism>
<accession>A0A9P0KSP1</accession>
<evidence type="ECO:0000313" key="2">
    <source>
        <dbReference type="Proteomes" id="UP001152888"/>
    </source>
</evidence>
<dbReference type="AlphaFoldDB" id="A0A9P0KSP1"/>
<keyword evidence="2" id="KW-1185">Reference proteome</keyword>
<evidence type="ECO:0000313" key="1">
    <source>
        <dbReference type="EMBL" id="CAH1983176.1"/>
    </source>
</evidence>
<dbReference type="EMBL" id="CAKOFQ010006933">
    <property type="protein sequence ID" value="CAH1983176.1"/>
    <property type="molecule type" value="Genomic_DNA"/>
</dbReference>
<name>A0A9P0KSP1_ACAOB</name>
<protein>
    <submittedName>
        <fullName evidence="1">Uncharacterized protein</fullName>
    </submittedName>
</protein>
<gene>
    <name evidence="1" type="ORF">ACAOBT_LOCUS15423</name>
</gene>
<sequence length="62" mass="7562">MQFWCFESSRISICDAIFTALHLRIFSQRNHQRAFQDFICFKRIIVRTKFIQHYGLHKIVSQ</sequence>